<dbReference type="InterPro" id="IPR053189">
    <property type="entry name" value="Clp_protease_adapter_ClpF"/>
</dbReference>
<gene>
    <name evidence="2" type="ORF">PVAP13_5NG511400</name>
</gene>
<protein>
    <recommendedName>
        <fullName evidence="1">Hemimethylated DNA-binding domain-containing protein</fullName>
    </recommendedName>
</protein>
<dbReference type="PANTHER" id="PTHR48439:SF1">
    <property type="entry name" value="HEMIMETHYLATED DNA-BINDING DOMAIN-CONTAINING PROTEIN"/>
    <property type="match status" value="1"/>
</dbReference>
<dbReference type="PANTHER" id="PTHR48439">
    <property type="entry name" value="HEMIMETHYLATED DNA-BINDING DOMAIN-CONTAINING PROTEIN"/>
    <property type="match status" value="1"/>
</dbReference>
<comment type="caution">
    <text evidence="2">The sequence shown here is derived from an EMBL/GenBank/DDBJ whole genome shotgun (WGS) entry which is preliminary data.</text>
</comment>
<proteinExistence type="predicted"/>
<name>A0A8T0S2K4_PANVG</name>
<accession>A0A8T0S2K4</accession>
<dbReference type="Gene3D" id="2.30.30.390">
    <property type="entry name" value="Hemimethylated DNA-binding domain"/>
    <property type="match status" value="1"/>
</dbReference>
<dbReference type="EMBL" id="CM029046">
    <property type="protein sequence ID" value="KAG2591894.1"/>
    <property type="molecule type" value="Genomic_DNA"/>
</dbReference>
<evidence type="ECO:0000313" key="2">
    <source>
        <dbReference type="EMBL" id="KAG2591894.1"/>
    </source>
</evidence>
<keyword evidence="3" id="KW-1185">Reference proteome</keyword>
<feature type="domain" description="Hemimethylated DNA-binding" evidence="1">
    <location>
        <begin position="201"/>
        <end position="291"/>
    </location>
</feature>
<dbReference type="SMART" id="SM00992">
    <property type="entry name" value="YccV-like"/>
    <property type="match status" value="1"/>
</dbReference>
<dbReference type="Proteomes" id="UP000823388">
    <property type="component" value="Chromosome 5N"/>
</dbReference>
<dbReference type="NCBIfam" id="TIGR02097">
    <property type="entry name" value="yccV"/>
    <property type="match status" value="1"/>
</dbReference>
<dbReference type="InterPro" id="IPR011722">
    <property type="entry name" value="Hemimethylated_DNA-bd_dom"/>
</dbReference>
<dbReference type="AlphaFoldDB" id="A0A8T0S2K4"/>
<dbReference type="GO" id="GO:0003677">
    <property type="term" value="F:DNA binding"/>
    <property type="evidence" value="ECO:0007669"/>
    <property type="project" value="InterPro"/>
</dbReference>
<evidence type="ECO:0000259" key="1">
    <source>
        <dbReference type="SMART" id="SM00992"/>
    </source>
</evidence>
<dbReference type="Pfam" id="PF08755">
    <property type="entry name" value="YccV-like"/>
    <property type="match status" value="1"/>
</dbReference>
<reference evidence="2" key="1">
    <citation type="submission" date="2020-05" db="EMBL/GenBank/DDBJ databases">
        <title>WGS assembly of Panicum virgatum.</title>
        <authorList>
            <person name="Lovell J.T."/>
            <person name="Jenkins J."/>
            <person name="Shu S."/>
            <person name="Juenger T.E."/>
            <person name="Schmutz J."/>
        </authorList>
    </citation>
    <scope>NUCLEOTIDE SEQUENCE</scope>
    <source>
        <strain evidence="2">AP13</strain>
    </source>
</reference>
<dbReference type="SUPFAM" id="SSF141255">
    <property type="entry name" value="YccV-like"/>
    <property type="match status" value="1"/>
</dbReference>
<evidence type="ECO:0000313" key="3">
    <source>
        <dbReference type="Proteomes" id="UP000823388"/>
    </source>
</evidence>
<organism evidence="2 3">
    <name type="scientific">Panicum virgatum</name>
    <name type="common">Blackwell switchgrass</name>
    <dbReference type="NCBI Taxonomy" id="38727"/>
    <lineage>
        <taxon>Eukaryota</taxon>
        <taxon>Viridiplantae</taxon>
        <taxon>Streptophyta</taxon>
        <taxon>Embryophyta</taxon>
        <taxon>Tracheophyta</taxon>
        <taxon>Spermatophyta</taxon>
        <taxon>Magnoliopsida</taxon>
        <taxon>Liliopsida</taxon>
        <taxon>Poales</taxon>
        <taxon>Poaceae</taxon>
        <taxon>PACMAD clade</taxon>
        <taxon>Panicoideae</taxon>
        <taxon>Panicodae</taxon>
        <taxon>Paniceae</taxon>
        <taxon>Panicinae</taxon>
        <taxon>Panicum</taxon>
        <taxon>Panicum sect. Hiantes</taxon>
    </lineage>
</organism>
<sequence>MQGISICGSVASPHGANCRRACVARNSLRLPYEINAVSHGAFSCHWRMHKLHIKINGRRMNATVRTNARWLFGGDGRSSDARLERSESANEDILIFYFQMDLQTRIQYALNIEQFDVAKQLREKLTEIEMEIIRQREAKRGSSKTEAQDKALNLLRVRADLQKAIDSENYAVAAGLRDEIAKLEAESLAVSAKALAYQNVKYAFRLGQKVRHNVHGYRGVICGMDPVCCESKSWMETANVEKLSKGPNQPFYQWQKKIFQQLKNQRKEGLITPTLNFYSMVRTRLGTSSLSNNSVRSMTSHAMKLLEMKMTTMATQVAEGRAPSCS</sequence>
<dbReference type="InterPro" id="IPR036623">
    <property type="entry name" value="Hemimethylated_DNA-bd_sf"/>
</dbReference>